<dbReference type="InterPro" id="IPR029016">
    <property type="entry name" value="GAF-like_dom_sf"/>
</dbReference>
<dbReference type="Proteomes" id="UP000226442">
    <property type="component" value="Unassembled WGS sequence"/>
</dbReference>
<dbReference type="RefSeq" id="WP_096831268.1">
    <property type="nucleotide sequence ID" value="NZ_NXIB02000076.1"/>
</dbReference>
<gene>
    <name evidence="2" type="ORF">CP500_014005</name>
</gene>
<dbReference type="Gene3D" id="3.30.450.40">
    <property type="match status" value="1"/>
</dbReference>
<dbReference type="InterPro" id="IPR003018">
    <property type="entry name" value="GAF"/>
</dbReference>
<proteinExistence type="predicted"/>
<evidence type="ECO:0000313" key="3">
    <source>
        <dbReference type="Proteomes" id="UP000226442"/>
    </source>
</evidence>
<evidence type="ECO:0000259" key="1">
    <source>
        <dbReference type="PROSITE" id="PS50046"/>
    </source>
</evidence>
<dbReference type="OrthoDB" id="516850at2"/>
<dbReference type="InterPro" id="IPR016132">
    <property type="entry name" value="Phyto_chromo_attachment"/>
</dbReference>
<feature type="domain" description="Phytochrome chromophore attachment site" evidence="1">
    <location>
        <begin position="18"/>
        <end position="154"/>
    </location>
</feature>
<name>A0A2G4EZD3_9CYAN</name>
<comment type="caution">
    <text evidence="2">The sequence shown here is derived from an EMBL/GenBank/DDBJ whole genome shotgun (WGS) entry which is preliminary data.</text>
</comment>
<dbReference type="Pfam" id="PF01590">
    <property type="entry name" value="GAF"/>
    <property type="match status" value="1"/>
</dbReference>
<protein>
    <submittedName>
        <fullName evidence="2">GAF domain-containing protein</fullName>
    </submittedName>
</protein>
<reference evidence="2" key="1">
    <citation type="submission" date="2017-10" db="EMBL/GenBank/DDBJ databases">
        <title>Draft genome sequence of the planktic cyanobacteria Tychonema bourrellyi isolated from alpine lentic freshwater.</title>
        <authorList>
            <person name="Tett A."/>
            <person name="Armanini F."/>
            <person name="Asnicar F."/>
            <person name="Boscaini A."/>
            <person name="Pasolli E."/>
            <person name="Zolfo M."/>
            <person name="Donati C."/>
            <person name="Salmaso N."/>
            <person name="Segata N."/>
        </authorList>
    </citation>
    <scope>NUCLEOTIDE SEQUENCE</scope>
    <source>
        <strain evidence="2">FEM_GT703</strain>
    </source>
</reference>
<organism evidence="2 3">
    <name type="scientific">Tychonema bourrellyi FEM_GT703</name>
    <dbReference type="NCBI Taxonomy" id="2040638"/>
    <lineage>
        <taxon>Bacteria</taxon>
        <taxon>Bacillati</taxon>
        <taxon>Cyanobacteriota</taxon>
        <taxon>Cyanophyceae</taxon>
        <taxon>Oscillatoriophycideae</taxon>
        <taxon>Oscillatoriales</taxon>
        <taxon>Microcoleaceae</taxon>
        <taxon>Tychonema</taxon>
    </lineage>
</organism>
<evidence type="ECO:0000313" key="2">
    <source>
        <dbReference type="EMBL" id="PHX54838.1"/>
    </source>
</evidence>
<dbReference type="EMBL" id="NXIB02000076">
    <property type="protein sequence ID" value="PHX54838.1"/>
    <property type="molecule type" value="Genomic_DNA"/>
</dbReference>
<dbReference type="PROSITE" id="PS50046">
    <property type="entry name" value="PHYTOCHROME_2"/>
    <property type="match status" value="1"/>
</dbReference>
<dbReference type="SUPFAM" id="SSF55781">
    <property type="entry name" value="GAF domain-like"/>
    <property type="match status" value="1"/>
</dbReference>
<dbReference type="AlphaFoldDB" id="A0A2G4EZD3"/>
<dbReference type="SMART" id="SM00065">
    <property type="entry name" value="GAF"/>
    <property type="match status" value="1"/>
</dbReference>
<accession>A0A2G4EZD3</accession>
<keyword evidence="3" id="KW-1185">Reference proteome</keyword>
<sequence>MSDDRLQKIANGLTNRLKRDVLIEKSLSEIREVLQSDRAVLYHFYRKWQGQVTCEMLSAIELSILGSTGADECFNDEYAALYEGGRVRAIADIELEPLHQCHREFLRSIKIRANLVVPILTAKGLWGLLIAHQCSGPRTWLLSDIEFMQKQAQNMAMSPTIQDS</sequence>